<dbReference type="InterPro" id="IPR001498">
    <property type="entry name" value="Impact_N"/>
</dbReference>
<dbReference type="NCBIfam" id="TIGR00257">
    <property type="entry name" value="IMPACT_YIGZ"/>
    <property type="match status" value="1"/>
</dbReference>
<comment type="similarity">
    <text evidence="1">Belongs to the IMPACT family.</text>
</comment>
<comment type="caution">
    <text evidence="4">The sequence shown here is derived from an EMBL/GenBank/DDBJ whole genome shotgun (WGS) entry which is preliminary data.</text>
</comment>
<keyword evidence="5" id="KW-1185">Reference proteome</keyword>
<sequence>MTEYYIPTASAEAELVEKRSRFIGQIRPVETEEEARAFVEQVKKKHYDARHNCWCYRLWDGGVERYSDDGEPQGTAGQPMLNVFQREEVTNVVCVVTRYFGGVLLGAGGLVRAYTQSAKDALDAAGISVVRRWVEAAVPCPYSFFDRVKLEVEAHGGVLGETEYAADVTVHALLPEGQVEAFSARMTELTAGGTAVQILGEAFKAVPMAR</sequence>
<dbReference type="InterPro" id="IPR020568">
    <property type="entry name" value="Ribosomal_Su5_D2-typ_SF"/>
</dbReference>
<proteinExistence type="inferred from homology"/>
<dbReference type="Gene3D" id="3.30.230.30">
    <property type="entry name" value="Impact, N-terminal domain"/>
    <property type="match status" value="1"/>
</dbReference>
<dbReference type="InterPro" id="IPR015796">
    <property type="entry name" value="Impact_YigZ-like"/>
</dbReference>
<dbReference type="PANTHER" id="PTHR16301:SF20">
    <property type="entry name" value="IMPACT FAMILY MEMBER YIGZ"/>
    <property type="match status" value="1"/>
</dbReference>
<dbReference type="InterPro" id="IPR036956">
    <property type="entry name" value="Impact_N_sf"/>
</dbReference>
<dbReference type="SUPFAM" id="SSF54980">
    <property type="entry name" value="EF-G C-terminal domain-like"/>
    <property type="match status" value="1"/>
</dbReference>
<organism evidence="4 5">
    <name type="scientific">Pseudoflavonifractor intestinihominis</name>
    <dbReference type="NCBI Taxonomy" id="3133171"/>
    <lineage>
        <taxon>Bacteria</taxon>
        <taxon>Bacillati</taxon>
        <taxon>Bacillota</taxon>
        <taxon>Clostridia</taxon>
        <taxon>Eubacteriales</taxon>
        <taxon>Oscillospiraceae</taxon>
        <taxon>Pseudoflavonifractor</taxon>
    </lineage>
</organism>
<evidence type="ECO:0000256" key="1">
    <source>
        <dbReference type="ARBA" id="ARBA00007665"/>
    </source>
</evidence>
<evidence type="ECO:0000313" key="4">
    <source>
        <dbReference type="EMBL" id="MEQ2442387.1"/>
    </source>
</evidence>
<dbReference type="Gene3D" id="3.30.70.240">
    <property type="match status" value="1"/>
</dbReference>
<dbReference type="PANTHER" id="PTHR16301">
    <property type="entry name" value="IMPACT-RELATED"/>
    <property type="match status" value="1"/>
</dbReference>
<dbReference type="InterPro" id="IPR035647">
    <property type="entry name" value="EFG_III/V"/>
</dbReference>
<protein>
    <submittedName>
        <fullName evidence="4">YigZ family protein</fullName>
    </submittedName>
</protein>
<dbReference type="Pfam" id="PF01205">
    <property type="entry name" value="Impact_N"/>
    <property type="match status" value="1"/>
</dbReference>
<evidence type="ECO:0000259" key="2">
    <source>
        <dbReference type="Pfam" id="PF01205"/>
    </source>
</evidence>
<dbReference type="EMBL" id="JBBMFK010000003">
    <property type="protein sequence ID" value="MEQ2442387.1"/>
    <property type="molecule type" value="Genomic_DNA"/>
</dbReference>
<dbReference type="Pfam" id="PF09186">
    <property type="entry name" value="DUF1949"/>
    <property type="match status" value="1"/>
</dbReference>
<gene>
    <name evidence="4" type="ORF">WMO64_02775</name>
</gene>
<dbReference type="RefSeq" id="WP_349230931.1">
    <property type="nucleotide sequence ID" value="NZ_JBBMFK010000003.1"/>
</dbReference>
<feature type="domain" description="UPF0029" evidence="3">
    <location>
        <begin position="140"/>
        <end position="192"/>
    </location>
</feature>
<dbReference type="InterPro" id="IPR023582">
    <property type="entry name" value="Impact"/>
</dbReference>
<dbReference type="Proteomes" id="UP001464378">
    <property type="component" value="Unassembled WGS sequence"/>
</dbReference>
<accession>A0ABV1E506</accession>
<dbReference type="SUPFAM" id="SSF54211">
    <property type="entry name" value="Ribosomal protein S5 domain 2-like"/>
    <property type="match status" value="1"/>
</dbReference>
<evidence type="ECO:0000259" key="3">
    <source>
        <dbReference type="Pfam" id="PF09186"/>
    </source>
</evidence>
<evidence type="ECO:0000313" key="5">
    <source>
        <dbReference type="Proteomes" id="UP001464378"/>
    </source>
</evidence>
<feature type="domain" description="Impact N-terminal" evidence="2">
    <location>
        <begin position="18"/>
        <end position="122"/>
    </location>
</feature>
<name>A0ABV1E506_9FIRM</name>
<reference evidence="4 5" key="1">
    <citation type="submission" date="2024-03" db="EMBL/GenBank/DDBJ databases">
        <title>Human intestinal bacterial collection.</title>
        <authorList>
            <person name="Pauvert C."/>
            <person name="Hitch T.C.A."/>
            <person name="Clavel T."/>
        </authorList>
    </citation>
    <scope>NUCLEOTIDE SEQUENCE [LARGE SCALE GENOMIC DNA]</scope>
    <source>
        <strain evidence="4 5">CLA-AP-H29</strain>
    </source>
</reference>
<dbReference type="InterPro" id="IPR015269">
    <property type="entry name" value="UPF0029_Impact_C"/>
</dbReference>